<dbReference type="PANTHER" id="PTHR23501">
    <property type="entry name" value="MAJOR FACILITATOR SUPERFAMILY"/>
    <property type="match status" value="1"/>
</dbReference>
<organism evidence="7 8">
    <name type="scientific">Sphagnurus paluster</name>
    <dbReference type="NCBI Taxonomy" id="117069"/>
    <lineage>
        <taxon>Eukaryota</taxon>
        <taxon>Fungi</taxon>
        <taxon>Dikarya</taxon>
        <taxon>Basidiomycota</taxon>
        <taxon>Agaricomycotina</taxon>
        <taxon>Agaricomycetes</taxon>
        <taxon>Agaricomycetidae</taxon>
        <taxon>Agaricales</taxon>
        <taxon>Tricholomatineae</taxon>
        <taxon>Lyophyllaceae</taxon>
        <taxon>Sphagnurus</taxon>
    </lineage>
</organism>
<reference evidence="7" key="2">
    <citation type="submission" date="2021-10" db="EMBL/GenBank/DDBJ databases">
        <title>Phylogenomics reveals ancestral predisposition of the termite-cultivated fungus Termitomyces towards a domesticated lifestyle.</title>
        <authorList>
            <person name="Auxier B."/>
            <person name="Grum-Grzhimaylo A."/>
            <person name="Cardenas M.E."/>
            <person name="Lodge J.D."/>
            <person name="Laessoe T."/>
            <person name="Pedersen O."/>
            <person name="Smith M.E."/>
            <person name="Kuyper T.W."/>
            <person name="Franco-Molano E.A."/>
            <person name="Baroni T.J."/>
            <person name="Aanen D.K."/>
        </authorList>
    </citation>
    <scope>NUCLEOTIDE SEQUENCE</scope>
    <source>
        <strain evidence="7">D49</strain>
    </source>
</reference>
<dbReference type="OrthoDB" id="3035256at2759"/>
<dbReference type="GO" id="GO:0022857">
    <property type="term" value="F:transmembrane transporter activity"/>
    <property type="evidence" value="ECO:0007669"/>
    <property type="project" value="TreeGrafter"/>
</dbReference>
<keyword evidence="4 6" id="KW-0472">Membrane</keyword>
<evidence type="ECO:0000256" key="5">
    <source>
        <dbReference type="SAM" id="MobiDB-lite"/>
    </source>
</evidence>
<comment type="caution">
    <text evidence="7">The sequence shown here is derived from an EMBL/GenBank/DDBJ whole genome shotgun (WGS) entry which is preliminary data.</text>
</comment>
<feature type="transmembrane region" description="Helical" evidence="6">
    <location>
        <begin position="84"/>
        <end position="103"/>
    </location>
</feature>
<reference evidence="7" key="1">
    <citation type="submission" date="2021-02" db="EMBL/GenBank/DDBJ databases">
        <authorList>
            <person name="Nieuwenhuis M."/>
            <person name="Van De Peppel L.J.J."/>
        </authorList>
    </citation>
    <scope>NUCLEOTIDE SEQUENCE</scope>
    <source>
        <strain evidence="7">D49</strain>
    </source>
</reference>
<evidence type="ECO:0000256" key="4">
    <source>
        <dbReference type="ARBA" id="ARBA00023136"/>
    </source>
</evidence>
<proteinExistence type="predicted"/>
<keyword evidence="2 6" id="KW-0812">Transmembrane</keyword>
<feature type="region of interest" description="Disordered" evidence="5">
    <location>
        <begin position="117"/>
        <end position="167"/>
    </location>
</feature>
<dbReference type="PANTHER" id="PTHR23501:SF102">
    <property type="entry name" value="DRUG TRANSPORTER, PUTATIVE (AFU_ORTHOLOGUE AFUA_3G08530)-RELATED"/>
    <property type="match status" value="1"/>
</dbReference>
<sequence>MPMKDMATSTSTFGFIRTLGGTVGISIGQAIFGSTVTKKIAKIPNVTLDTSPGVLSASVRKLKDIPDPTTRAAVINAYARSISTIWLVMMPIVVVSFVLVLFVRKYSLKRTIVRNGEPEKPDQIADPEKGIASAGGAYATPTVSESTADDEDNTIHEKRSDEKDKYPITRCLPRAPLS</sequence>
<name>A0A9P7FWA0_9AGAR</name>
<keyword evidence="3 6" id="KW-1133">Transmembrane helix</keyword>
<comment type="subcellular location">
    <subcellularLocation>
        <location evidence="1">Membrane</location>
        <topology evidence="1">Multi-pass membrane protein</topology>
    </subcellularLocation>
</comment>
<dbReference type="GO" id="GO:0005886">
    <property type="term" value="C:plasma membrane"/>
    <property type="evidence" value="ECO:0007669"/>
    <property type="project" value="TreeGrafter"/>
</dbReference>
<evidence type="ECO:0000256" key="6">
    <source>
        <dbReference type="SAM" id="Phobius"/>
    </source>
</evidence>
<protein>
    <submittedName>
        <fullName evidence="7">Uncharacterized protein</fullName>
    </submittedName>
</protein>
<evidence type="ECO:0000313" key="7">
    <source>
        <dbReference type="EMBL" id="KAG5638269.1"/>
    </source>
</evidence>
<dbReference type="Proteomes" id="UP000717328">
    <property type="component" value="Unassembled WGS sequence"/>
</dbReference>
<keyword evidence="8" id="KW-1185">Reference proteome</keyword>
<evidence type="ECO:0000256" key="3">
    <source>
        <dbReference type="ARBA" id="ARBA00022989"/>
    </source>
</evidence>
<feature type="compositionally biased region" description="Basic and acidic residues" evidence="5">
    <location>
        <begin position="117"/>
        <end position="129"/>
    </location>
</feature>
<feature type="compositionally biased region" description="Basic and acidic residues" evidence="5">
    <location>
        <begin position="153"/>
        <end position="167"/>
    </location>
</feature>
<dbReference type="AlphaFoldDB" id="A0A9P7FWA0"/>
<gene>
    <name evidence="7" type="ORF">H0H81_000914</name>
</gene>
<evidence type="ECO:0000256" key="1">
    <source>
        <dbReference type="ARBA" id="ARBA00004141"/>
    </source>
</evidence>
<accession>A0A9P7FWA0</accession>
<evidence type="ECO:0000313" key="8">
    <source>
        <dbReference type="Proteomes" id="UP000717328"/>
    </source>
</evidence>
<evidence type="ECO:0000256" key="2">
    <source>
        <dbReference type="ARBA" id="ARBA00022692"/>
    </source>
</evidence>
<dbReference type="EMBL" id="JABCKI010005771">
    <property type="protein sequence ID" value="KAG5638269.1"/>
    <property type="molecule type" value="Genomic_DNA"/>
</dbReference>